<dbReference type="InterPro" id="IPR014730">
    <property type="entry name" value="ETF_a/b_N"/>
</dbReference>
<dbReference type="EMBL" id="AZLV01001085">
    <property type="protein sequence ID" value="ETJ01460.1"/>
    <property type="molecule type" value="Genomic_DNA"/>
</dbReference>
<dbReference type="InterPro" id="IPR014731">
    <property type="entry name" value="ETF_asu_C"/>
</dbReference>
<comment type="subunit">
    <text evidence="2">Heterodimer of an alpha and a beta subunit.</text>
</comment>
<dbReference type="PANTHER" id="PTHR43153">
    <property type="entry name" value="ELECTRON TRANSFER FLAVOPROTEIN ALPHA"/>
    <property type="match status" value="1"/>
</dbReference>
<dbReference type="PIRSF" id="PIRSF000089">
    <property type="entry name" value="Electra_flavoP_a"/>
    <property type="match status" value="1"/>
</dbReference>
<dbReference type="GO" id="GO:0033539">
    <property type="term" value="P:fatty acid beta-oxidation using acyl-CoA dehydrogenase"/>
    <property type="evidence" value="ECO:0007669"/>
    <property type="project" value="TreeGrafter"/>
</dbReference>
<dbReference type="PATRIC" id="fig|1403939.3.peg.1912"/>
<dbReference type="InterPro" id="IPR029035">
    <property type="entry name" value="DHS-like_NAD/FAD-binding_dom"/>
</dbReference>
<dbReference type="InterPro" id="IPR014729">
    <property type="entry name" value="Rossmann-like_a/b/a_fold"/>
</dbReference>
<proteinExistence type="inferred from homology"/>
<comment type="cofactor">
    <cofactor evidence="4">
        <name>FAD</name>
        <dbReference type="ChEBI" id="CHEBI:57692"/>
    </cofactor>
    <text evidence="4">Binds 1 FAD per dimer.</text>
</comment>
<evidence type="ECO:0000313" key="8">
    <source>
        <dbReference type="Proteomes" id="UP000018852"/>
    </source>
</evidence>
<evidence type="ECO:0000256" key="2">
    <source>
        <dbReference type="ARBA" id="ARBA00011355"/>
    </source>
</evidence>
<dbReference type="SUPFAM" id="SSF52402">
    <property type="entry name" value="Adenine nucleotide alpha hydrolases-like"/>
    <property type="match status" value="1"/>
</dbReference>
<feature type="domain" description="Electron transfer flavoprotein alpha subunit C-terminal" evidence="5">
    <location>
        <begin position="230"/>
        <end position="308"/>
    </location>
</feature>
<feature type="binding site" evidence="4">
    <location>
        <position position="242"/>
    </location>
    <ligand>
        <name>FAD</name>
        <dbReference type="ChEBI" id="CHEBI:57692"/>
    </ligand>
</feature>
<reference evidence="7 8" key="1">
    <citation type="submission" date="2013-12" db="EMBL/GenBank/DDBJ databases">
        <title>A Varibaculum cambriense genome reconstructed from a premature infant gut community with otherwise low bacterial novelty that shifts toward anaerobic metabolism during the third week of life.</title>
        <authorList>
            <person name="Brown C.T."/>
            <person name="Sharon I."/>
            <person name="Thomas B.C."/>
            <person name="Castelle C.J."/>
            <person name="Morowitz M.J."/>
            <person name="Banfield J.F."/>
        </authorList>
    </citation>
    <scope>NUCLEOTIDE SEQUENCE [LARGE SCALE GENOMIC DNA]</scope>
    <source>
        <strain evidence="8">DORA_12</strain>
    </source>
</reference>
<feature type="domain" description="Electron transfer flavoprotein alpha/beta-subunit N-terminal" evidence="6">
    <location>
        <begin position="39"/>
        <end position="187"/>
    </location>
</feature>
<evidence type="ECO:0008006" key="9">
    <source>
        <dbReference type="Google" id="ProtNLM"/>
    </source>
</evidence>
<dbReference type="Gene3D" id="3.40.50.620">
    <property type="entry name" value="HUPs"/>
    <property type="match status" value="1"/>
</dbReference>
<protein>
    <recommendedName>
        <fullName evidence="9">Electron transfer flavoprotein alpha subunit</fullName>
    </recommendedName>
</protein>
<comment type="caution">
    <text evidence="7">The sequence shown here is derived from an EMBL/GenBank/DDBJ whole genome shotgun (WGS) entry which is preliminary data.</text>
</comment>
<dbReference type="GO" id="GO:0050660">
    <property type="term" value="F:flavin adenine dinucleotide binding"/>
    <property type="evidence" value="ECO:0007669"/>
    <property type="project" value="InterPro"/>
</dbReference>
<evidence type="ECO:0000256" key="4">
    <source>
        <dbReference type="PIRSR" id="PIRSR000089-1"/>
    </source>
</evidence>
<comment type="similarity">
    <text evidence="1">Belongs to the ETF alpha-subunit/FixB family.</text>
</comment>
<dbReference type="AlphaFoldDB" id="W1V9C1"/>
<comment type="function">
    <text evidence="3">The electron transfer flavoprotein serves as a specific electron acceptor for other dehydrogenases. It transfers the electrons to the main respiratory chain via ETF-ubiquinone oxidoreductase (ETF dehydrogenase).</text>
</comment>
<evidence type="ECO:0000259" key="5">
    <source>
        <dbReference type="Pfam" id="PF00766"/>
    </source>
</evidence>
<evidence type="ECO:0000256" key="1">
    <source>
        <dbReference type="ARBA" id="ARBA00005817"/>
    </source>
</evidence>
<feature type="binding site" evidence="4">
    <location>
        <begin position="296"/>
        <end position="303"/>
    </location>
    <ligand>
        <name>FAD</name>
        <dbReference type="ChEBI" id="CHEBI:57692"/>
    </ligand>
</feature>
<sequence>MTDMLTDPILVLVDLEAPADAPGGLGAAQTTDARPTGPALDLLAGARHLTSGEVVALVLGTVGADASALLAAAGATRLLAAELEGAQALAGVAADALVAAVRRVRPAAALVVSDYRGKELAGRAAVVLGSAATCDVAEVEVRDGALHASRLVLSGSWSTTMRLTSSGEAAPVLAVRPGAFAAAGIAGGDLDREVRPEPLAVEVLDPAISPQSLSVRLVSREQASVASGPDLAQARTVVVGGRGVDGDFDLVHSLADPLGAAVGATRVACDEGWIESSAQIGQTGLSIAPRLYIGLGVSGAVHHTSGIQGAGTIVAVCDDSEAPIFEMADYGVVGDVREVVPQLVEELARLRD</sequence>
<dbReference type="PANTHER" id="PTHR43153:SF1">
    <property type="entry name" value="ELECTRON TRANSFER FLAVOPROTEIN SUBUNIT ALPHA, MITOCHONDRIAL"/>
    <property type="match status" value="1"/>
</dbReference>
<dbReference type="InterPro" id="IPR001308">
    <property type="entry name" value="ETF_a/FixB"/>
</dbReference>
<accession>W1V9C1</accession>
<dbReference type="Pfam" id="PF01012">
    <property type="entry name" value="ETF"/>
    <property type="match status" value="1"/>
</dbReference>
<dbReference type="Proteomes" id="UP000018852">
    <property type="component" value="Unassembled WGS sequence"/>
</dbReference>
<organism evidence="7 8">
    <name type="scientific">Actinomyces urogenitalis DORA_12</name>
    <dbReference type="NCBI Taxonomy" id="1403939"/>
    <lineage>
        <taxon>Bacteria</taxon>
        <taxon>Bacillati</taxon>
        <taxon>Actinomycetota</taxon>
        <taxon>Actinomycetes</taxon>
        <taxon>Actinomycetales</taxon>
        <taxon>Actinomycetaceae</taxon>
        <taxon>Actinomyces</taxon>
    </lineage>
</organism>
<feature type="binding site" evidence="4">
    <location>
        <begin position="265"/>
        <end position="266"/>
    </location>
    <ligand>
        <name>FAD</name>
        <dbReference type="ChEBI" id="CHEBI:57692"/>
    </ligand>
</feature>
<feature type="binding site" evidence="4">
    <location>
        <begin position="279"/>
        <end position="283"/>
    </location>
    <ligand>
        <name>FAD</name>
        <dbReference type="ChEBI" id="CHEBI:57692"/>
    </ligand>
</feature>
<keyword evidence="4" id="KW-0285">Flavoprotein</keyword>
<dbReference type="GO" id="GO:0009055">
    <property type="term" value="F:electron transfer activity"/>
    <property type="evidence" value="ECO:0007669"/>
    <property type="project" value="InterPro"/>
</dbReference>
<dbReference type="Pfam" id="PF00766">
    <property type="entry name" value="ETF_alpha"/>
    <property type="match status" value="1"/>
</dbReference>
<keyword evidence="4" id="KW-0274">FAD</keyword>
<evidence type="ECO:0000259" key="6">
    <source>
        <dbReference type="Pfam" id="PF01012"/>
    </source>
</evidence>
<name>W1V9C1_9ACTO</name>
<evidence type="ECO:0000256" key="3">
    <source>
        <dbReference type="ARBA" id="ARBA00025649"/>
    </source>
</evidence>
<dbReference type="Gene3D" id="3.40.50.1220">
    <property type="entry name" value="TPP-binding domain"/>
    <property type="match status" value="1"/>
</dbReference>
<gene>
    <name evidence="7" type="ORF">Q605_AUC01085G0003</name>
</gene>
<evidence type="ECO:0000313" key="7">
    <source>
        <dbReference type="EMBL" id="ETJ01460.1"/>
    </source>
</evidence>
<dbReference type="SUPFAM" id="SSF52467">
    <property type="entry name" value="DHS-like NAD/FAD-binding domain"/>
    <property type="match status" value="1"/>
</dbReference>